<dbReference type="Proteomes" id="UP000252189">
    <property type="component" value="Unassembled WGS sequence"/>
</dbReference>
<dbReference type="Pfam" id="PF26244">
    <property type="entry name" value="DUF8057"/>
    <property type="match status" value="1"/>
</dbReference>
<dbReference type="RefSeq" id="WP_114447590.1">
    <property type="nucleotide sequence ID" value="NZ_QPHM01000001.1"/>
</dbReference>
<dbReference type="OrthoDB" id="252552at2157"/>
<reference evidence="2 3" key="1">
    <citation type="submission" date="2018-07" db="EMBL/GenBank/DDBJ databases">
        <title>Genome sequences of Haloplanus salinus JCM 18368T.</title>
        <authorList>
            <person name="Kim Y.B."/>
            <person name="Roh S.W."/>
        </authorList>
    </citation>
    <scope>NUCLEOTIDE SEQUENCE [LARGE SCALE GENOMIC DNA]</scope>
    <source>
        <strain evidence="2 3">JCM 18368</strain>
    </source>
</reference>
<dbReference type="InterPro" id="IPR058370">
    <property type="entry name" value="DUF8057"/>
</dbReference>
<evidence type="ECO:0000313" key="3">
    <source>
        <dbReference type="Proteomes" id="UP000252189"/>
    </source>
</evidence>
<dbReference type="AlphaFoldDB" id="A0A368N615"/>
<keyword evidence="3" id="KW-1185">Reference proteome</keyword>
<evidence type="ECO:0000256" key="1">
    <source>
        <dbReference type="SAM" id="MobiDB-lite"/>
    </source>
</evidence>
<feature type="region of interest" description="Disordered" evidence="1">
    <location>
        <begin position="88"/>
        <end position="124"/>
    </location>
</feature>
<dbReference type="EMBL" id="QPHM01000001">
    <property type="protein sequence ID" value="RCU46037.1"/>
    <property type="molecule type" value="Genomic_DNA"/>
</dbReference>
<feature type="compositionally biased region" description="Basic and acidic residues" evidence="1">
    <location>
        <begin position="91"/>
        <end position="104"/>
    </location>
</feature>
<evidence type="ECO:0000313" key="2">
    <source>
        <dbReference type="EMBL" id="RCU46037.1"/>
    </source>
</evidence>
<organism evidence="2 3">
    <name type="scientific">Haloplanus salinus</name>
    <dbReference type="NCBI Taxonomy" id="1126245"/>
    <lineage>
        <taxon>Archaea</taxon>
        <taxon>Methanobacteriati</taxon>
        <taxon>Methanobacteriota</taxon>
        <taxon>Stenosarchaea group</taxon>
        <taxon>Halobacteria</taxon>
        <taxon>Halobacteriales</taxon>
        <taxon>Haloferacaceae</taxon>
        <taxon>Haloplanus</taxon>
    </lineage>
</organism>
<sequence>MYDTEFDTDWDDLNKKGALERAFALGVARGLGAPNFEEYERVRDAADTTYERSLIELSYEEGRRKASDRTAEKETVWEELVVETAVEATDIVERPADPQDRTRDGPPSMTARPEPTVVPEDGLDRVRLPEFLRRR</sequence>
<accession>A0A368N615</accession>
<name>A0A368N615_9EURY</name>
<protein>
    <submittedName>
        <fullName evidence="2">Uncharacterized protein</fullName>
    </submittedName>
</protein>
<proteinExistence type="predicted"/>
<gene>
    <name evidence="2" type="ORF">DU504_01200</name>
</gene>
<comment type="caution">
    <text evidence="2">The sequence shown here is derived from an EMBL/GenBank/DDBJ whole genome shotgun (WGS) entry which is preliminary data.</text>
</comment>